<accession>A0ABQ7GN63</accession>
<feature type="region of interest" description="Disordered" evidence="1">
    <location>
        <begin position="633"/>
        <end position="655"/>
    </location>
</feature>
<feature type="region of interest" description="Disordered" evidence="1">
    <location>
        <begin position="27"/>
        <end position="65"/>
    </location>
</feature>
<feature type="region of interest" description="Disordered" evidence="1">
    <location>
        <begin position="292"/>
        <end position="312"/>
    </location>
</feature>
<sequence>MWCALPDLCELKDWAVVNHHASLLLRKPGPQAGQETSEGVAGSFIPSPPPGAPSPPPATGSTQPQLQQAYTLGLAPRNLAHLQQQQQQQQPPLVLPEQAQASALRPSQPCPHPVSPRAAKARSCPLLTAVAPAAATATPSAAGTAVAGFPGGGAAAAEPPAALTAACMRGLEGGDAPLAQLPQAGVLCRGHHAPTKPQVSRLARSHTYTGALDREGGSNRNSGSGDEDADEGPAFSTRTFNITDTSPAATSPPTLHALSKPEQQLPPQPQLQLSEQPLHSLQQQRVFAPLPLTIEPQPPRSPPPQDDHPAHRVRHRSWSQLSLTSSMLQQHTAPSPAPALAAIAPTGAGRPRTPEVASAPCVQPPPSKIASAPLAPTPCTSHPHSFTIFPAHKATFSSAPLFSPAAAACTPGTGGLDCASFDLIPPRPPLSPQSLLPSKRPSFEHRAFTPPSPEAENTSNTSISNTSTSTISNSNTTNTSKTGNNNTSNTSIKGVAAVGGSRPHSAAVHFTSPFRCHPDSISPLQAPPHSATIRERRCRSLCLLRSSSSLEQIRERLGRIQTAGAENKQRRSSLLLGAPLSGHSNKSNNARAPANSTTTSHSQLSLPLPAPCPQRSVPGASISCSDRANLDAPPPLLLHSHSDSSSSSSHANAAAPVGQVMELDDWLGATKLPTSMYFDLSEQAKGNADELQEKSKEHKKKIQDAEEREKEVTLARDKKLATIGNLVHDSVPVSNDEANNTIVKECGECRQEEKLYNHVDLVQTQKPALGRRAGLSRSPAMLPLDAPPAASASAVAAATGASVPPIPCTMPAIKGDKKDKQPLQAQQADGSSTPAMCKVASAQELSAALAAGTAPAGLRGPGVDCSTAEHAHAAPEGARPAAQEVTRAAAQEGAHADPASSGSGSSCSPFQLLSGRSGSGRAGALWDSGCELCRCSSNSSSGNCCSRCGADTSSAKARPLSSAIHSASSRCHSSSGASSSAPSAALSSALSISAPSHLSRCSSSTTNSSSASGSFKEQPAVTAAAAALEYAGFRHSLAPADVPEGQSRAVVEPAYSGLASVPETELEVAEESVVAGSEGGVAGAAGALAAAGPDGLVLHEQQQQQQQQSKEGVAGERLGAKLLASLMVVGSVAKNAY</sequence>
<feature type="compositionally biased region" description="Low complexity" evidence="1">
    <location>
        <begin position="637"/>
        <end position="655"/>
    </location>
</feature>
<protein>
    <submittedName>
        <fullName evidence="2">Uncharacterized protein</fullName>
    </submittedName>
</protein>
<dbReference type="SUPFAM" id="SSF46589">
    <property type="entry name" value="tRNA-binding arm"/>
    <property type="match status" value="1"/>
</dbReference>
<feature type="compositionally biased region" description="Polar residues" evidence="1">
    <location>
        <begin position="823"/>
        <end position="834"/>
    </location>
</feature>
<feature type="compositionally biased region" description="Low complexity" evidence="1">
    <location>
        <begin position="81"/>
        <end position="101"/>
    </location>
</feature>
<feature type="compositionally biased region" description="Pro residues" evidence="1">
    <location>
        <begin position="46"/>
        <end position="58"/>
    </location>
</feature>
<reference evidence="2" key="1">
    <citation type="submission" date="2017-08" db="EMBL/GenBank/DDBJ databases">
        <authorList>
            <person name="Polle J.E."/>
            <person name="Barry K."/>
            <person name="Cushman J."/>
            <person name="Schmutz J."/>
            <person name="Tran D."/>
            <person name="Hathwaick L.T."/>
            <person name="Yim W.C."/>
            <person name="Jenkins J."/>
            <person name="Mckie-Krisberg Z.M."/>
            <person name="Prochnik S."/>
            <person name="Lindquist E."/>
            <person name="Dockter R.B."/>
            <person name="Adam C."/>
            <person name="Molina H."/>
            <person name="Bunkerborg J."/>
            <person name="Jin E."/>
            <person name="Buchheim M."/>
            <person name="Magnuson J."/>
        </authorList>
    </citation>
    <scope>NUCLEOTIDE SEQUENCE</scope>
    <source>
        <strain evidence="2">CCAP 19/18</strain>
    </source>
</reference>
<proteinExistence type="predicted"/>
<evidence type="ECO:0000256" key="1">
    <source>
        <dbReference type="SAM" id="MobiDB-lite"/>
    </source>
</evidence>
<name>A0ABQ7GN63_DUNSA</name>
<dbReference type="EMBL" id="MU069677">
    <property type="protein sequence ID" value="KAF5836042.1"/>
    <property type="molecule type" value="Genomic_DNA"/>
</dbReference>
<evidence type="ECO:0000313" key="3">
    <source>
        <dbReference type="Proteomes" id="UP000815325"/>
    </source>
</evidence>
<dbReference type="InterPro" id="IPR010978">
    <property type="entry name" value="tRNA-bd_arm"/>
</dbReference>
<feature type="region of interest" description="Disordered" evidence="1">
    <location>
        <begin position="688"/>
        <end position="707"/>
    </location>
</feature>
<dbReference type="InterPro" id="IPR002317">
    <property type="entry name" value="Ser-tRNA-ligase_type_1"/>
</dbReference>
<feature type="compositionally biased region" description="Polar residues" evidence="1">
    <location>
        <begin position="582"/>
        <end position="605"/>
    </location>
</feature>
<feature type="region of interest" description="Disordered" evidence="1">
    <location>
        <begin position="81"/>
        <end position="118"/>
    </location>
</feature>
<feature type="region of interest" description="Disordered" evidence="1">
    <location>
        <begin position="861"/>
        <end position="907"/>
    </location>
</feature>
<gene>
    <name evidence="2" type="ORF">DUNSADRAFT_6512</name>
</gene>
<keyword evidence="3" id="KW-1185">Reference proteome</keyword>
<comment type="caution">
    <text evidence="2">The sequence shown here is derived from an EMBL/GenBank/DDBJ whole genome shotgun (WGS) entry which is preliminary data.</text>
</comment>
<dbReference type="PANTHER" id="PTHR11778">
    <property type="entry name" value="SERYL-TRNA SYNTHETASE"/>
    <property type="match status" value="1"/>
</dbReference>
<dbReference type="Gene3D" id="1.10.287.40">
    <property type="entry name" value="Serine-tRNA synthetase, tRNA binding domain"/>
    <property type="match status" value="1"/>
</dbReference>
<feature type="region of interest" description="Disordered" evidence="1">
    <location>
        <begin position="577"/>
        <end position="612"/>
    </location>
</feature>
<feature type="compositionally biased region" description="Low complexity" evidence="1">
    <location>
        <begin position="457"/>
        <end position="494"/>
    </location>
</feature>
<feature type="region of interest" description="Disordered" evidence="1">
    <location>
        <begin position="808"/>
        <end position="835"/>
    </location>
</feature>
<dbReference type="Proteomes" id="UP000815325">
    <property type="component" value="Unassembled WGS sequence"/>
</dbReference>
<feature type="region of interest" description="Disordered" evidence="1">
    <location>
        <begin position="209"/>
        <end position="269"/>
    </location>
</feature>
<feature type="region of interest" description="Disordered" evidence="1">
    <location>
        <begin position="429"/>
        <end position="504"/>
    </location>
</feature>
<evidence type="ECO:0000313" key="2">
    <source>
        <dbReference type="EMBL" id="KAF5836042.1"/>
    </source>
</evidence>
<organism evidence="2 3">
    <name type="scientific">Dunaliella salina</name>
    <name type="common">Green alga</name>
    <name type="synonym">Protococcus salinus</name>
    <dbReference type="NCBI Taxonomy" id="3046"/>
    <lineage>
        <taxon>Eukaryota</taxon>
        <taxon>Viridiplantae</taxon>
        <taxon>Chlorophyta</taxon>
        <taxon>core chlorophytes</taxon>
        <taxon>Chlorophyceae</taxon>
        <taxon>CS clade</taxon>
        <taxon>Chlamydomonadales</taxon>
        <taxon>Dunaliellaceae</taxon>
        <taxon>Dunaliella</taxon>
    </lineage>
</organism>
<feature type="compositionally biased region" description="Low complexity" evidence="1">
    <location>
        <begin position="245"/>
        <end position="254"/>
    </location>
</feature>
<dbReference type="InterPro" id="IPR042103">
    <property type="entry name" value="SerRS_1_N_sf"/>
</dbReference>